<dbReference type="InterPro" id="IPR005672">
    <property type="entry name" value="Phosphate_PstA"/>
</dbReference>
<proteinExistence type="inferred from homology"/>
<accession>A0A7W9Y6G9</accession>
<reference evidence="11 12" key="1">
    <citation type="submission" date="2020-08" db="EMBL/GenBank/DDBJ databases">
        <title>Genomic Encyclopedia of Type Strains, Phase IV (KMG-IV): sequencing the most valuable type-strain genomes for metagenomic binning, comparative biology and taxonomic classification.</title>
        <authorList>
            <person name="Goeker M."/>
        </authorList>
    </citation>
    <scope>NUCLEOTIDE SEQUENCE [LARGE SCALE GENOMIC DNA]</scope>
    <source>
        <strain evidence="11 12">DSM 100734</strain>
    </source>
</reference>
<evidence type="ECO:0000256" key="2">
    <source>
        <dbReference type="ARBA" id="ARBA00007069"/>
    </source>
</evidence>
<dbReference type="AlphaFoldDB" id="A0A7W9Y6G9"/>
<keyword evidence="7 9" id="KW-1133">Transmembrane helix</keyword>
<sequence length="438" mass="47067">MTDVVSFPAGASAKPARRDIGIKRRYAAERRFRAYGIAALSFGILFLFILLYSVVSKGYTAFQQTMITVPVEFSEQIIDKDNERATDPQKLVTANYPLIARNAVAKVLGVAETDRSGLRAVNQMISDGVRGQLRDMVVANPQIIGTTQTVSLLAAGDIDSAFKGQIDLSVSENNRKVSDQQVGWMNQLAESGALGKHFNTGIFVNGNSSRPEAAGVGVALIGSFYMMLIVLVLALPIGVAASIYLEEFAPKNKFTDLIEVNINNLAAVPSIVYGLLGLAVFINFMGLPRSASLVGGLVLTLMTLPTIIIATRAALKAVPPSIRAAALGLGASKMQTIFHHVLPLAMPGILTGTIIGLAHALGETAPLLLIGMVAFVANYPTTPMDPSTALPVQIYMWANEAERAFVERTSGAIIILLLFLVVMNVGAILLRRRFERRW</sequence>
<keyword evidence="4" id="KW-0813">Transport</keyword>
<organism evidence="11 12">
    <name type="scientific">Rhizobium wenxiniae</name>
    <dbReference type="NCBI Taxonomy" id="1737357"/>
    <lineage>
        <taxon>Bacteria</taxon>
        <taxon>Pseudomonadati</taxon>
        <taxon>Pseudomonadota</taxon>
        <taxon>Alphaproteobacteria</taxon>
        <taxon>Hyphomicrobiales</taxon>
        <taxon>Rhizobiaceae</taxon>
        <taxon>Rhizobium/Agrobacterium group</taxon>
        <taxon>Rhizobium</taxon>
    </lineage>
</organism>
<evidence type="ECO:0000256" key="7">
    <source>
        <dbReference type="ARBA" id="ARBA00022989"/>
    </source>
</evidence>
<evidence type="ECO:0000256" key="8">
    <source>
        <dbReference type="ARBA" id="ARBA00023136"/>
    </source>
</evidence>
<comment type="caution">
    <text evidence="11">The sequence shown here is derived from an EMBL/GenBank/DDBJ whole genome shotgun (WGS) entry which is preliminary data.</text>
</comment>
<dbReference type="InterPro" id="IPR024573">
    <property type="entry name" value="DUF3333"/>
</dbReference>
<evidence type="ECO:0000259" key="10">
    <source>
        <dbReference type="PROSITE" id="PS50928"/>
    </source>
</evidence>
<dbReference type="GO" id="GO:0035435">
    <property type="term" value="P:phosphate ion transmembrane transport"/>
    <property type="evidence" value="ECO:0007669"/>
    <property type="project" value="InterPro"/>
</dbReference>
<dbReference type="GO" id="GO:0005315">
    <property type="term" value="F:phosphate transmembrane transporter activity"/>
    <property type="evidence" value="ECO:0007669"/>
    <property type="project" value="InterPro"/>
</dbReference>
<dbReference type="Proteomes" id="UP000547879">
    <property type="component" value="Unassembled WGS sequence"/>
</dbReference>
<dbReference type="RefSeq" id="WP_183992686.1">
    <property type="nucleotide sequence ID" value="NZ_BMHW01000002.1"/>
</dbReference>
<dbReference type="InterPro" id="IPR035906">
    <property type="entry name" value="MetI-like_sf"/>
</dbReference>
<dbReference type="Gene3D" id="1.10.3720.10">
    <property type="entry name" value="MetI-like"/>
    <property type="match status" value="1"/>
</dbReference>
<dbReference type="Pfam" id="PF00528">
    <property type="entry name" value="BPD_transp_1"/>
    <property type="match status" value="1"/>
</dbReference>
<dbReference type="InterPro" id="IPR000515">
    <property type="entry name" value="MetI-like"/>
</dbReference>
<keyword evidence="12" id="KW-1185">Reference proteome</keyword>
<comment type="similarity">
    <text evidence="2 9">Belongs to the binding-protein-dependent transport system permease family. CysTW subfamily.</text>
</comment>
<feature type="transmembrane region" description="Helical" evidence="9">
    <location>
        <begin position="336"/>
        <end position="361"/>
    </location>
</feature>
<comment type="subcellular location">
    <subcellularLocation>
        <location evidence="9">Cell inner membrane</location>
        <topology evidence="9">Multi-pass membrane protein</topology>
    </subcellularLocation>
    <subcellularLocation>
        <location evidence="1">Cell membrane</location>
        <topology evidence="1">Multi-pass membrane protein</topology>
    </subcellularLocation>
</comment>
<dbReference type="GO" id="GO:0005886">
    <property type="term" value="C:plasma membrane"/>
    <property type="evidence" value="ECO:0007669"/>
    <property type="project" value="UniProtKB-SubCell"/>
</dbReference>
<feature type="transmembrane region" description="Helical" evidence="9">
    <location>
        <begin position="293"/>
        <end position="315"/>
    </location>
</feature>
<dbReference type="SUPFAM" id="SSF161098">
    <property type="entry name" value="MetI-like"/>
    <property type="match status" value="1"/>
</dbReference>
<evidence type="ECO:0000256" key="5">
    <source>
        <dbReference type="ARBA" id="ARBA00022475"/>
    </source>
</evidence>
<evidence type="ECO:0000256" key="4">
    <source>
        <dbReference type="ARBA" id="ARBA00022448"/>
    </source>
</evidence>
<dbReference type="Pfam" id="PF11812">
    <property type="entry name" value="DUF3333"/>
    <property type="match status" value="1"/>
</dbReference>
<evidence type="ECO:0000256" key="6">
    <source>
        <dbReference type="ARBA" id="ARBA00022692"/>
    </source>
</evidence>
<dbReference type="CDD" id="cd06261">
    <property type="entry name" value="TM_PBP2"/>
    <property type="match status" value="1"/>
</dbReference>
<dbReference type="NCBIfam" id="TIGR00974">
    <property type="entry name" value="3a0107s02c"/>
    <property type="match status" value="1"/>
</dbReference>
<evidence type="ECO:0000313" key="12">
    <source>
        <dbReference type="Proteomes" id="UP000547879"/>
    </source>
</evidence>
<feature type="transmembrane region" description="Helical" evidence="9">
    <location>
        <begin position="224"/>
        <end position="245"/>
    </location>
</feature>
<keyword evidence="6 9" id="KW-0812">Transmembrane</keyword>
<dbReference type="PANTHER" id="PTHR43470">
    <property type="entry name" value="PHOSPHATE TRANSPORT SYSTEM PERMEASE PROTEIN PSTA-RELATED"/>
    <property type="match status" value="1"/>
</dbReference>
<protein>
    <recommendedName>
        <fullName evidence="3 9">Phosphate transport system permease protein PstA</fullName>
    </recommendedName>
</protein>
<evidence type="ECO:0000313" key="11">
    <source>
        <dbReference type="EMBL" id="MBB6162884.1"/>
    </source>
</evidence>
<evidence type="ECO:0000256" key="9">
    <source>
        <dbReference type="RuleBase" id="RU363043"/>
    </source>
</evidence>
<evidence type="ECO:0000256" key="1">
    <source>
        <dbReference type="ARBA" id="ARBA00004651"/>
    </source>
</evidence>
<dbReference type="EMBL" id="JACHEG010000002">
    <property type="protein sequence ID" value="MBB6162884.1"/>
    <property type="molecule type" value="Genomic_DNA"/>
</dbReference>
<feature type="transmembrane region" description="Helical" evidence="9">
    <location>
        <begin position="265"/>
        <end position="287"/>
    </location>
</feature>
<gene>
    <name evidence="11" type="ORF">HNQ72_002702</name>
</gene>
<evidence type="ECO:0000256" key="3">
    <source>
        <dbReference type="ARBA" id="ARBA00016864"/>
    </source>
</evidence>
<keyword evidence="8 9" id="KW-0472">Membrane</keyword>
<name>A0A7W9Y6G9_9HYPH</name>
<dbReference type="PROSITE" id="PS50928">
    <property type="entry name" value="ABC_TM1"/>
    <property type="match status" value="1"/>
</dbReference>
<feature type="domain" description="ABC transmembrane type-1" evidence="10">
    <location>
        <begin position="220"/>
        <end position="426"/>
    </location>
</feature>
<feature type="transmembrane region" description="Helical" evidence="9">
    <location>
        <begin position="411"/>
        <end position="430"/>
    </location>
</feature>
<feature type="transmembrane region" description="Helical" evidence="9">
    <location>
        <begin position="32"/>
        <end position="55"/>
    </location>
</feature>
<keyword evidence="5 9" id="KW-1003">Cell membrane</keyword>